<sequence length="323" mass="36786">MITQKFYPVTTNELTSLSGKLTEAEIVIYLYLMAANPFGDRFQEFDTAVIAENLGVTRRTVQRSLKKLESLGLIELEIKSFTYRRIKAKADIEEPDDTRIANIEELDDPRIALATVGSPQRQQDRQGEPEPLQDKGSETSKTIKTIKTSQTAKDEAGDDIFSEEKLTPSKISQEIIDRLTKLDIPINKKIEEAIEKYGECQAIRAINHIKETAASIKSKYAVFLYQISQIQGNSIKELSREFLEWYQYARGEITKDIPPELLPLDRHGEPLIRMRSRPEELIAWQRAKSGEEFTPLGKEELRASLEKLAPDFANKLRKGGKNE</sequence>
<evidence type="ECO:0000313" key="2">
    <source>
        <dbReference type="EMBL" id="KAB0238258.1"/>
    </source>
</evidence>
<accession>A0A5J5LPS4</accession>
<protein>
    <submittedName>
        <fullName evidence="2">Helix-turn-helix domain-containing protein</fullName>
    </submittedName>
</protein>
<proteinExistence type="predicted"/>
<dbReference type="InterPro" id="IPR036390">
    <property type="entry name" value="WH_DNA-bd_sf"/>
</dbReference>
<organism evidence="2 3">
    <name type="scientific">Microcystis aeruginosa EAWAG127a</name>
    <dbReference type="NCBI Taxonomy" id="2529855"/>
    <lineage>
        <taxon>Bacteria</taxon>
        <taxon>Bacillati</taxon>
        <taxon>Cyanobacteriota</taxon>
        <taxon>Cyanophyceae</taxon>
        <taxon>Oscillatoriophycideae</taxon>
        <taxon>Chroococcales</taxon>
        <taxon>Microcystaceae</taxon>
        <taxon>Microcystis</taxon>
    </lineage>
</organism>
<feature type="region of interest" description="Disordered" evidence="1">
    <location>
        <begin position="115"/>
        <end position="158"/>
    </location>
</feature>
<name>A0A5J5LPS4_MICAE</name>
<comment type="caution">
    <text evidence="2">The sequence shown here is derived from an EMBL/GenBank/DDBJ whole genome shotgun (WGS) entry which is preliminary data.</text>
</comment>
<evidence type="ECO:0000313" key="3">
    <source>
        <dbReference type="Proteomes" id="UP000325636"/>
    </source>
</evidence>
<dbReference type="InterPro" id="IPR036388">
    <property type="entry name" value="WH-like_DNA-bd_sf"/>
</dbReference>
<feature type="compositionally biased region" description="Basic and acidic residues" evidence="1">
    <location>
        <begin position="122"/>
        <end position="138"/>
    </location>
</feature>
<dbReference type="EMBL" id="SRLN01000017">
    <property type="protein sequence ID" value="KAB0238258.1"/>
    <property type="molecule type" value="Genomic_DNA"/>
</dbReference>
<dbReference type="Gene3D" id="1.10.10.10">
    <property type="entry name" value="Winged helix-like DNA-binding domain superfamily/Winged helix DNA-binding domain"/>
    <property type="match status" value="1"/>
</dbReference>
<evidence type="ECO:0000256" key="1">
    <source>
        <dbReference type="SAM" id="MobiDB-lite"/>
    </source>
</evidence>
<dbReference type="Pfam" id="PF13730">
    <property type="entry name" value="HTH_36"/>
    <property type="match status" value="1"/>
</dbReference>
<dbReference type="AlphaFoldDB" id="A0A5J5LPS4"/>
<dbReference type="SUPFAM" id="SSF46785">
    <property type="entry name" value="Winged helix' DNA-binding domain"/>
    <property type="match status" value="1"/>
</dbReference>
<gene>
    <name evidence="2" type="ORF">EZJ55_24635</name>
</gene>
<feature type="compositionally biased region" description="Low complexity" evidence="1">
    <location>
        <begin position="139"/>
        <end position="151"/>
    </location>
</feature>
<reference evidence="3" key="1">
    <citation type="submission" date="2019-04" db="EMBL/GenBank/DDBJ databases">
        <title>Microviridin 1777: A Toxic Chymotrypsin Inhibitor Discovered by a Metabologenomic Approach.</title>
        <authorList>
            <person name="Sieber S."/>
            <person name="Grendelmeier S.M."/>
            <person name="Harris L.A."/>
            <person name="Mitchell D.A."/>
            <person name="Gademann K."/>
        </authorList>
    </citation>
    <scope>NUCLEOTIDE SEQUENCE [LARGE SCALE GENOMIC DNA]</scope>
    <source>
        <strain evidence="3">EAWAG127a</strain>
    </source>
</reference>
<dbReference type="Proteomes" id="UP000325636">
    <property type="component" value="Unassembled WGS sequence"/>
</dbReference>
<dbReference type="RefSeq" id="WP_150978673.1">
    <property type="nucleotide sequence ID" value="NZ_SRLN01000017.1"/>
</dbReference>